<name>A0A1I3C399_9LACT</name>
<sequence length="42" mass="5194">MNLRNKVNRFLDKSVTPWEFFIFHLVMFLIIGLFIFWMRSVS</sequence>
<evidence type="ECO:0000313" key="2">
    <source>
        <dbReference type="EMBL" id="SFH68806.1"/>
    </source>
</evidence>
<evidence type="ECO:0000256" key="1">
    <source>
        <dbReference type="SAM" id="Phobius"/>
    </source>
</evidence>
<proteinExistence type="predicted"/>
<feature type="transmembrane region" description="Helical" evidence="1">
    <location>
        <begin position="20"/>
        <end position="38"/>
    </location>
</feature>
<organism evidence="2 3">
    <name type="scientific">Pisciglobus halotolerans</name>
    <dbReference type="NCBI Taxonomy" id="745365"/>
    <lineage>
        <taxon>Bacteria</taxon>
        <taxon>Bacillati</taxon>
        <taxon>Bacillota</taxon>
        <taxon>Bacilli</taxon>
        <taxon>Lactobacillales</taxon>
        <taxon>Carnobacteriaceae</taxon>
    </lineage>
</organism>
<keyword evidence="3" id="KW-1185">Reference proteome</keyword>
<dbReference type="AlphaFoldDB" id="A0A1I3C399"/>
<evidence type="ECO:0000313" key="3">
    <source>
        <dbReference type="Proteomes" id="UP000198668"/>
    </source>
</evidence>
<dbReference type="EMBL" id="FOQE01000012">
    <property type="protein sequence ID" value="SFH68806.1"/>
    <property type="molecule type" value="Genomic_DNA"/>
</dbReference>
<reference evidence="2 3" key="1">
    <citation type="submission" date="2016-10" db="EMBL/GenBank/DDBJ databases">
        <authorList>
            <person name="de Groot N.N."/>
        </authorList>
    </citation>
    <scope>NUCLEOTIDE SEQUENCE [LARGE SCALE GENOMIC DNA]</scope>
    <source>
        <strain evidence="2 3">DSM 27630</strain>
    </source>
</reference>
<keyword evidence="1" id="KW-1133">Transmembrane helix</keyword>
<accession>A0A1I3C399</accession>
<gene>
    <name evidence="2" type="ORF">SAMN04489868_11254</name>
</gene>
<protein>
    <submittedName>
        <fullName evidence="2">Uncharacterized protein</fullName>
    </submittedName>
</protein>
<dbReference type="Proteomes" id="UP000198668">
    <property type="component" value="Unassembled WGS sequence"/>
</dbReference>
<keyword evidence="1" id="KW-0812">Transmembrane</keyword>
<keyword evidence="1" id="KW-0472">Membrane</keyword>